<dbReference type="Proteomes" id="UP000325780">
    <property type="component" value="Unassembled WGS sequence"/>
</dbReference>
<evidence type="ECO:0000256" key="1">
    <source>
        <dbReference type="SAM" id="Phobius"/>
    </source>
</evidence>
<evidence type="ECO:0000313" key="3">
    <source>
        <dbReference type="Proteomes" id="UP000325780"/>
    </source>
</evidence>
<keyword evidence="1" id="KW-1133">Transmembrane helix</keyword>
<name>A0A5N6TJ30_ASPAV</name>
<accession>A0A5N6TJ30</accession>
<dbReference type="AlphaFoldDB" id="A0A5N6TJ30"/>
<keyword evidence="1" id="KW-0472">Membrane</keyword>
<dbReference type="EMBL" id="ML742268">
    <property type="protein sequence ID" value="KAE8146363.1"/>
    <property type="molecule type" value="Genomic_DNA"/>
</dbReference>
<sequence length="73" mass="8955">MLYKNQMLRVEETPKARIPQFNLTCKVHRNICNDDEYAHCEDIMYMPVQICFYLLCFYTIVKEKSRKEMVDRR</sequence>
<keyword evidence="1" id="KW-0812">Transmembrane</keyword>
<keyword evidence="3" id="KW-1185">Reference proteome</keyword>
<feature type="transmembrane region" description="Helical" evidence="1">
    <location>
        <begin position="43"/>
        <end position="61"/>
    </location>
</feature>
<protein>
    <submittedName>
        <fullName evidence="2">Uncharacterized protein</fullName>
    </submittedName>
</protein>
<reference evidence="2 3" key="1">
    <citation type="submission" date="2019-04" db="EMBL/GenBank/DDBJ databases">
        <title>Friends and foes A comparative genomics study of 23 Aspergillus species from section Flavi.</title>
        <authorList>
            <consortium name="DOE Joint Genome Institute"/>
            <person name="Kjaerbolling I."/>
            <person name="Vesth T."/>
            <person name="Frisvad J.C."/>
            <person name="Nybo J.L."/>
            <person name="Theobald S."/>
            <person name="Kildgaard S."/>
            <person name="Isbrandt T."/>
            <person name="Kuo A."/>
            <person name="Sato A."/>
            <person name="Lyhne E.K."/>
            <person name="Kogle M.E."/>
            <person name="Wiebenga A."/>
            <person name="Kun R.S."/>
            <person name="Lubbers R.J."/>
            <person name="Makela M.R."/>
            <person name="Barry K."/>
            <person name="Chovatia M."/>
            <person name="Clum A."/>
            <person name="Daum C."/>
            <person name="Haridas S."/>
            <person name="He G."/>
            <person name="LaButti K."/>
            <person name="Lipzen A."/>
            <person name="Mondo S."/>
            <person name="Riley R."/>
            <person name="Salamov A."/>
            <person name="Simmons B.A."/>
            <person name="Magnuson J.K."/>
            <person name="Henrissat B."/>
            <person name="Mortensen U.H."/>
            <person name="Larsen T.O."/>
            <person name="Devries R.P."/>
            <person name="Grigoriev I.V."/>
            <person name="Machida M."/>
            <person name="Baker S.E."/>
            <person name="Andersen M.R."/>
        </authorList>
    </citation>
    <scope>NUCLEOTIDE SEQUENCE [LARGE SCALE GENOMIC DNA]</scope>
    <source>
        <strain evidence="2 3">IBT 18842</strain>
    </source>
</reference>
<organism evidence="2 3">
    <name type="scientific">Aspergillus avenaceus</name>
    <dbReference type="NCBI Taxonomy" id="36643"/>
    <lineage>
        <taxon>Eukaryota</taxon>
        <taxon>Fungi</taxon>
        <taxon>Dikarya</taxon>
        <taxon>Ascomycota</taxon>
        <taxon>Pezizomycotina</taxon>
        <taxon>Eurotiomycetes</taxon>
        <taxon>Eurotiomycetidae</taxon>
        <taxon>Eurotiales</taxon>
        <taxon>Aspergillaceae</taxon>
        <taxon>Aspergillus</taxon>
        <taxon>Aspergillus subgen. Circumdati</taxon>
    </lineage>
</organism>
<proteinExistence type="predicted"/>
<evidence type="ECO:0000313" key="2">
    <source>
        <dbReference type="EMBL" id="KAE8146363.1"/>
    </source>
</evidence>
<gene>
    <name evidence="2" type="ORF">BDV25DRAFT_52142</name>
</gene>